<dbReference type="Pfam" id="PF13439">
    <property type="entry name" value="Glyco_transf_4"/>
    <property type="match status" value="1"/>
</dbReference>
<comment type="caution">
    <text evidence="3">The sequence shown here is derived from an EMBL/GenBank/DDBJ whole genome shotgun (WGS) entry which is preliminary data.</text>
</comment>
<feature type="domain" description="Glycosyl transferase family 1" evidence="1">
    <location>
        <begin position="189"/>
        <end position="350"/>
    </location>
</feature>
<dbReference type="CDD" id="cd03814">
    <property type="entry name" value="GT4-like"/>
    <property type="match status" value="1"/>
</dbReference>
<evidence type="ECO:0000259" key="2">
    <source>
        <dbReference type="Pfam" id="PF13439"/>
    </source>
</evidence>
<dbReference type="Pfam" id="PF00534">
    <property type="entry name" value="Glycos_transf_1"/>
    <property type="match status" value="1"/>
</dbReference>
<evidence type="ECO:0000259" key="1">
    <source>
        <dbReference type="Pfam" id="PF00534"/>
    </source>
</evidence>
<dbReference type="PANTHER" id="PTHR45947:SF3">
    <property type="entry name" value="SULFOQUINOVOSYL TRANSFERASE SQD2"/>
    <property type="match status" value="1"/>
</dbReference>
<organism evidence="3 4">
    <name type="scientific">Alteribacter lacisalsi</name>
    <dbReference type="NCBI Taxonomy" id="2045244"/>
    <lineage>
        <taxon>Bacteria</taxon>
        <taxon>Bacillati</taxon>
        <taxon>Bacillota</taxon>
        <taxon>Bacilli</taxon>
        <taxon>Bacillales</taxon>
        <taxon>Bacillaceae</taxon>
        <taxon>Alteribacter</taxon>
    </lineage>
</organism>
<evidence type="ECO:0000313" key="3">
    <source>
        <dbReference type="EMBL" id="PYZ97115.1"/>
    </source>
</evidence>
<dbReference type="InterPro" id="IPR050194">
    <property type="entry name" value="Glycosyltransferase_grp1"/>
</dbReference>
<dbReference type="OrthoDB" id="9802525at2"/>
<dbReference type="AlphaFoldDB" id="A0A2W0HI33"/>
<name>A0A2W0HI33_9BACI</name>
<keyword evidence="4" id="KW-1185">Reference proteome</keyword>
<reference evidence="3 4" key="1">
    <citation type="submission" date="2017-10" db="EMBL/GenBank/DDBJ databases">
        <title>Bacillus sp. nov., a halophilic bacterium isolated from a Yangshapao Lake.</title>
        <authorList>
            <person name="Wang H."/>
        </authorList>
    </citation>
    <scope>NUCLEOTIDE SEQUENCE [LARGE SCALE GENOMIC DNA]</scope>
    <source>
        <strain evidence="3 4">YSP-3</strain>
    </source>
</reference>
<dbReference type="EMBL" id="PDOF01000001">
    <property type="protein sequence ID" value="PYZ97115.1"/>
    <property type="molecule type" value="Genomic_DNA"/>
</dbReference>
<dbReference type="InterPro" id="IPR028098">
    <property type="entry name" value="Glyco_trans_4-like_N"/>
</dbReference>
<dbReference type="SUPFAM" id="SSF53756">
    <property type="entry name" value="UDP-Glycosyltransferase/glycogen phosphorylase"/>
    <property type="match status" value="1"/>
</dbReference>
<proteinExistence type="predicted"/>
<feature type="domain" description="Glycosyltransferase subfamily 4-like N-terminal" evidence="2">
    <location>
        <begin position="14"/>
        <end position="180"/>
    </location>
</feature>
<protein>
    <submittedName>
        <fullName evidence="3">Glycosyl transferase</fullName>
    </submittedName>
</protein>
<keyword evidence="3" id="KW-0808">Transferase</keyword>
<dbReference type="RefSeq" id="WP_110515868.1">
    <property type="nucleotide sequence ID" value="NZ_PDOF01000001.1"/>
</dbReference>
<accession>A0A2W0HI33</accession>
<dbReference type="InterPro" id="IPR001296">
    <property type="entry name" value="Glyco_trans_1"/>
</dbReference>
<dbReference type="PANTHER" id="PTHR45947">
    <property type="entry name" value="SULFOQUINOVOSYL TRANSFERASE SQD2"/>
    <property type="match status" value="1"/>
</dbReference>
<dbReference type="Proteomes" id="UP000248066">
    <property type="component" value="Unassembled WGS sequence"/>
</dbReference>
<dbReference type="GO" id="GO:0016758">
    <property type="term" value="F:hexosyltransferase activity"/>
    <property type="evidence" value="ECO:0007669"/>
    <property type="project" value="TreeGrafter"/>
</dbReference>
<sequence>MRIALFTDTFTPQVNGVAKTLQRLVTYMEKNNVEHEVYVPETMDEEPLFKSNVHRFASLPFFLYPECRIAFPNVITIRQQLHDFSPTLIHTATPFNMGLCGVRYARKYNVPFVASYHTHFDSYLDYYRLGFVMPWIWKYQRWFHEGAEKIFVPSSETKNHLRRKGFKHLEIWPRGVDCDRFSPVHGSRAFREKYGITKKHILLYAGRVAPEKDMDVLSSVIEELNPVYAQEAQWVVVGEGPALPEMKERHGDSVLFTGYLDGHSLAQAYAAADLFVFPSSTETFGNVVLESLASGTPAIVARSGGVQEIVEDRYTGRVCVPKSSDSFREAVEELLSSPPTRQLMGARGRRYARTQSWDGIFSNLIAQYETAHHNSKIPNLA</sequence>
<dbReference type="Gene3D" id="3.40.50.2000">
    <property type="entry name" value="Glycogen Phosphorylase B"/>
    <property type="match status" value="2"/>
</dbReference>
<gene>
    <name evidence="3" type="ORF">CR205_00475</name>
</gene>
<evidence type="ECO:0000313" key="4">
    <source>
        <dbReference type="Proteomes" id="UP000248066"/>
    </source>
</evidence>